<comment type="caution">
    <text evidence="1">The sequence shown here is derived from an EMBL/GenBank/DDBJ whole genome shotgun (WGS) entry which is preliminary data.</text>
</comment>
<organism evidence="1 2">
    <name type="scientific">Brachionus plicatilis</name>
    <name type="common">Marine rotifer</name>
    <name type="synonym">Brachionus muelleri</name>
    <dbReference type="NCBI Taxonomy" id="10195"/>
    <lineage>
        <taxon>Eukaryota</taxon>
        <taxon>Metazoa</taxon>
        <taxon>Spiralia</taxon>
        <taxon>Gnathifera</taxon>
        <taxon>Rotifera</taxon>
        <taxon>Eurotatoria</taxon>
        <taxon>Monogononta</taxon>
        <taxon>Pseudotrocha</taxon>
        <taxon>Ploima</taxon>
        <taxon>Brachionidae</taxon>
        <taxon>Brachionus</taxon>
    </lineage>
</organism>
<evidence type="ECO:0000313" key="2">
    <source>
        <dbReference type="Proteomes" id="UP000276133"/>
    </source>
</evidence>
<accession>A0A3M7RFI9</accession>
<sequence>MQVKICVDFSLGLSDETLSIFHVLSSECKQMNINFGEKCEMILTKKNYKDDGCLVTRNCPGVQLQNYFLKK</sequence>
<proteinExistence type="predicted"/>
<gene>
    <name evidence="1" type="ORF">BpHYR1_054604</name>
</gene>
<protein>
    <submittedName>
        <fullName evidence="1">Uncharacterized protein</fullName>
    </submittedName>
</protein>
<dbReference type="Proteomes" id="UP000276133">
    <property type="component" value="Unassembled WGS sequence"/>
</dbReference>
<reference evidence="1 2" key="1">
    <citation type="journal article" date="2018" name="Sci. Rep.">
        <title>Genomic signatures of local adaptation to the degree of environmental predictability in rotifers.</title>
        <authorList>
            <person name="Franch-Gras L."/>
            <person name="Hahn C."/>
            <person name="Garcia-Roger E.M."/>
            <person name="Carmona M.J."/>
            <person name="Serra M."/>
            <person name="Gomez A."/>
        </authorList>
    </citation>
    <scope>NUCLEOTIDE SEQUENCE [LARGE SCALE GENOMIC DNA]</scope>
    <source>
        <strain evidence="1">HYR1</strain>
    </source>
</reference>
<dbReference type="AlphaFoldDB" id="A0A3M7RFI9"/>
<dbReference type="EMBL" id="REGN01003498">
    <property type="protein sequence ID" value="RNA22280.1"/>
    <property type="molecule type" value="Genomic_DNA"/>
</dbReference>
<evidence type="ECO:0000313" key="1">
    <source>
        <dbReference type="EMBL" id="RNA22280.1"/>
    </source>
</evidence>
<name>A0A3M7RFI9_BRAPC</name>
<keyword evidence="2" id="KW-1185">Reference proteome</keyword>